<name>A0ABS6FHZ3_9FIRM</name>
<dbReference type="EMBL" id="JAHLQO010000002">
    <property type="protein sequence ID" value="MBU5668866.1"/>
    <property type="molecule type" value="Genomic_DNA"/>
</dbReference>
<evidence type="ECO:0008006" key="3">
    <source>
        <dbReference type="Google" id="ProtNLM"/>
    </source>
</evidence>
<gene>
    <name evidence="1" type="ORF">KQI68_03325</name>
</gene>
<evidence type="ECO:0000313" key="1">
    <source>
        <dbReference type="EMBL" id="MBU5668866.1"/>
    </source>
</evidence>
<dbReference type="RefSeq" id="WP_216548708.1">
    <property type="nucleotide sequence ID" value="NZ_JAHLQO010000002.1"/>
</dbReference>
<evidence type="ECO:0000313" key="2">
    <source>
        <dbReference type="Proteomes" id="UP000783742"/>
    </source>
</evidence>
<dbReference type="Proteomes" id="UP000783742">
    <property type="component" value="Unassembled WGS sequence"/>
</dbReference>
<sequence>MLTYNQVFKALIDLSNTKLSTIAYKLGYDISYISKWNSGKKLPSYKNIYDINRKLSFIFTTALLENEKVNDFITIFQIKNLEMLKENTEEALKAIIFKLLNDSYNPVNTNNTFRNHSSNNFIFKNNNLYNEFKEVLKKIIIEDKDLDIWVTFDINSQYGKILLQSLKNHAKTDSKINLHIFCNLENLDKNEFLKIITENPSVNIELFESKDDLNTNFILIKDKIYFMFNERINEYYSMNYGNEIETLFEFSSYINNLFEGSKKIISLSSQDEIAEKNYRKYFYSDNEFLFLSNYGFEFLIPNNILDKVLKTDEIKYEKNKSEILDIKLLWKELFVDSSINFLTTRTSLLNYLESGNILYCSINTTLTPENIEEHLQNIIKAMRNNENINFYIINDDRFLKSNGLDKFNFFVNENNMYFKKTNHNSSSPTSIVEDVNIHNNIYETLHKIMNSSFSIKYSADELESFFQKYSKIFQRISDKNK</sequence>
<organism evidence="1 2">
    <name type="scientific">Peptoniphilus ovalis</name>
    <dbReference type="NCBI Taxonomy" id="2841503"/>
    <lineage>
        <taxon>Bacteria</taxon>
        <taxon>Bacillati</taxon>
        <taxon>Bacillota</taxon>
        <taxon>Tissierellia</taxon>
        <taxon>Tissierellales</taxon>
        <taxon>Peptoniphilaceae</taxon>
        <taxon>Peptoniphilus</taxon>
    </lineage>
</organism>
<reference evidence="1 2" key="1">
    <citation type="submission" date="2021-06" db="EMBL/GenBank/DDBJ databases">
        <authorList>
            <person name="Sun Q."/>
            <person name="Li D."/>
        </authorList>
    </citation>
    <scope>NUCLEOTIDE SEQUENCE [LARGE SCALE GENOMIC DNA]</scope>
    <source>
        <strain evidence="1 2">MSJ-1</strain>
    </source>
</reference>
<protein>
    <recommendedName>
        <fullName evidence="3">HTH cro/C1-type domain-containing protein</fullName>
    </recommendedName>
</protein>
<proteinExistence type="predicted"/>
<accession>A0ABS6FHZ3</accession>
<comment type="caution">
    <text evidence="1">The sequence shown here is derived from an EMBL/GenBank/DDBJ whole genome shotgun (WGS) entry which is preliminary data.</text>
</comment>
<keyword evidence="2" id="KW-1185">Reference proteome</keyword>